<reference evidence="2" key="1">
    <citation type="journal article" date="2019" name="Int. J. Syst. Evol. Microbiol.">
        <title>The Global Catalogue of Microorganisms (GCM) 10K type strain sequencing project: providing services to taxonomists for standard genome sequencing and annotation.</title>
        <authorList>
            <consortium name="The Broad Institute Genomics Platform"/>
            <consortium name="The Broad Institute Genome Sequencing Center for Infectious Disease"/>
            <person name="Wu L."/>
            <person name="Ma J."/>
        </authorList>
    </citation>
    <scope>NUCLEOTIDE SEQUENCE [LARGE SCALE GENOMIC DNA]</scope>
    <source>
        <strain evidence="2">JCM 17939</strain>
    </source>
</reference>
<name>A0ABP8UVU7_9ACTN</name>
<dbReference type="EMBL" id="BAABHK010000035">
    <property type="protein sequence ID" value="GAA4640691.1"/>
    <property type="molecule type" value="Genomic_DNA"/>
</dbReference>
<comment type="caution">
    <text evidence="1">The sequence shown here is derived from an EMBL/GenBank/DDBJ whole genome shotgun (WGS) entry which is preliminary data.</text>
</comment>
<proteinExistence type="predicted"/>
<dbReference type="InterPro" id="IPR010310">
    <property type="entry name" value="T7SS_ESAT-6-like"/>
</dbReference>
<dbReference type="Pfam" id="PF06013">
    <property type="entry name" value="WXG100"/>
    <property type="match status" value="1"/>
</dbReference>
<evidence type="ECO:0000313" key="1">
    <source>
        <dbReference type="EMBL" id="GAA4640691.1"/>
    </source>
</evidence>
<dbReference type="InterPro" id="IPR036689">
    <property type="entry name" value="ESAT-6-like_sf"/>
</dbReference>
<dbReference type="Gene3D" id="1.10.287.1060">
    <property type="entry name" value="ESAT-6-like"/>
    <property type="match status" value="1"/>
</dbReference>
<accession>A0ABP8UVU7</accession>
<protein>
    <recommendedName>
        <fullName evidence="3">ESAT-6-like protein</fullName>
    </recommendedName>
</protein>
<evidence type="ECO:0008006" key="3">
    <source>
        <dbReference type="Google" id="ProtNLM"/>
    </source>
</evidence>
<evidence type="ECO:0000313" key="2">
    <source>
        <dbReference type="Proteomes" id="UP001501442"/>
    </source>
</evidence>
<dbReference type="Proteomes" id="UP001501442">
    <property type="component" value="Unassembled WGS sequence"/>
</dbReference>
<sequence>MAQESAQNRAAMRVAAGHIDDIASQIKGQQMNLNSHKDAVLVGWKGNAAGAFGTAFVAFDEDMTKVLNTLNRLHESLVHNEINYQKNEETQTEAVNNIHNFINGF</sequence>
<organism evidence="1 2">
    <name type="scientific">Actinoallomurus vinaceus</name>
    <dbReference type="NCBI Taxonomy" id="1080074"/>
    <lineage>
        <taxon>Bacteria</taxon>
        <taxon>Bacillati</taxon>
        <taxon>Actinomycetota</taxon>
        <taxon>Actinomycetes</taxon>
        <taxon>Streptosporangiales</taxon>
        <taxon>Thermomonosporaceae</taxon>
        <taxon>Actinoallomurus</taxon>
    </lineage>
</organism>
<dbReference type="SUPFAM" id="SSF140453">
    <property type="entry name" value="EsxAB dimer-like"/>
    <property type="match status" value="1"/>
</dbReference>
<keyword evidence="2" id="KW-1185">Reference proteome</keyword>
<gene>
    <name evidence="1" type="ORF">GCM10023196_107250</name>
</gene>